<reference evidence="1 2" key="1">
    <citation type="submission" date="2021-03" db="EMBL/GenBank/DDBJ databases">
        <title>The complete genome sequence of Acetobacter sacchari TBRC 11175.</title>
        <authorList>
            <person name="Charoenyingcharoen P."/>
            <person name="Yukphan P."/>
        </authorList>
    </citation>
    <scope>NUCLEOTIDE SEQUENCE [LARGE SCALE GENOMIC DNA]</scope>
    <source>
        <strain evidence="1 2">TBRC 11175</strain>
    </source>
</reference>
<dbReference type="RefSeq" id="WP_207883680.1">
    <property type="nucleotide sequence ID" value="NZ_JAFVMF010000029.1"/>
</dbReference>
<gene>
    <name evidence="1" type="ORF">J2D73_18200</name>
</gene>
<proteinExistence type="predicted"/>
<sequence length="340" mass="36541">MTASLDPKFFQILPTRALSPEAASNKSRRGGRVPLTIVENSTTTCEELQRRVKALRPNYDQERVATLVSRLEATLTAALTSNWKLAQRIIAHAAGDTLAISIIGPLSESPAALNRLMAGLDENTIDDELTGYEDSSVILRNTDSAAPQVLHTDQTGRVIETTLDAMEKHHSRRTSLDHACVVTVRSLVRERCASLIAPVRLAIEKELSFEFAATSEITATDLPPSPRVSTASGCDDAVNEALEAGDIQKVAHSLAAADRIRLATAQRAISESNARAICALAWKSGLPASIAAAIQIHIAMIPPHRAIRPAANGAYALTAQELEWQMGILVNDPRPVSSPN</sequence>
<evidence type="ECO:0000313" key="2">
    <source>
        <dbReference type="Proteomes" id="UP000664771"/>
    </source>
</evidence>
<comment type="caution">
    <text evidence="1">The sequence shown here is derived from an EMBL/GenBank/DDBJ whole genome shotgun (WGS) entry which is preliminary data.</text>
</comment>
<accession>A0ABS3M0N3</accession>
<evidence type="ECO:0000313" key="1">
    <source>
        <dbReference type="EMBL" id="MBO1361716.1"/>
    </source>
</evidence>
<dbReference type="EMBL" id="JAFVMF010000029">
    <property type="protein sequence ID" value="MBO1361716.1"/>
    <property type="molecule type" value="Genomic_DNA"/>
</dbReference>
<keyword evidence="2" id="KW-1185">Reference proteome</keyword>
<organism evidence="1 2">
    <name type="scientific">Acetobacter sacchari</name>
    <dbReference type="NCBI Taxonomy" id="2661687"/>
    <lineage>
        <taxon>Bacteria</taxon>
        <taxon>Pseudomonadati</taxon>
        <taxon>Pseudomonadota</taxon>
        <taxon>Alphaproteobacteria</taxon>
        <taxon>Acetobacterales</taxon>
        <taxon>Acetobacteraceae</taxon>
        <taxon>Acetobacter</taxon>
    </lineage>
</organism>
<dbReference type="Proteomes" id="UP000664771">
    <property type="component" value="Unassembled WGS sequence"/>
</dbReference>
<protein>
    <submittedName>
        <fullName evidence="1">DUF2336 domain-containing protein</fullName>
    </submittedName>
</protein>
<name>A0ABS3M0N3_9PROT</name>